<name>A0A7W8DD30_9GAMM</name>
<proteinExistence type="predicted"/>
<dbReference type="EMBL" id="JACHHX010000004">
    <property type="protein sequence ID" value="MBB5014867.1"/>
    <property type="molecule type" value="Genomic_DNA"/>
</dbReference>
<accession>A0A7W8DD30</accession>
<protein>
    <submittedName>
        <fullName evidence="1">GNAT superfamily N-acetyltransferase</fullName>
    </submittedName>
</protein>
<organism evidence="1 2">
    <name type="scientific">Rehaibacterium terrae</name>
    <dbReference type="NCBI Taxonomy" id="1341696"/>
    <lineage>
        <taxon>Bacteria</taxon>
        <taxon>Pseudomonadati</taxon>
        <taxon>Pseudomonadota</taxon>
        <taxon>Gammaproteobacteria</taxon>
        <taxon>Lysobacterales</taxon>
        <taxon>Lysobacteraceae</taxon>
        <taxon>Rehaibacterium</taxon>
    </lineage>
</organism>
<dbReference type="Proteomes" id="UP000519004">
    <property type="component" value="Unassembled WGS sequence"/>
</dbReference>
<evidence type="ECO:0000313" key="1">
    <source>
        <dbReference type="EMBL" id="MBB5014867.1"/>
    </source>
</evidence>
<keyword evidence="2" id="KW-1185">Reference proteome</keyword>
<dbReference type="GO" id="GO:0016740">
    <property type="term" value="F:transferase activity"/>
    <property type="evidence" value="ECO:0007669"/>
    <property type="project" value="UniProtKB-KW"/>
</dbReference>
<reference evidence="1 2" key="1">
    <citation type="submission" date="2020-08" db="EMBL/GenBank/DDBJ databases">
        <title>Genomic Encyclopedia of Type Strains, Phase IV (KMG-IV): sequencing the most valuable type-strain genomes for metagenomic binning, comparative biology and taxonomic classification.</title>
        <authorList>
            <person name="Goeker M."/>
        </authorList>
    </citation>
    <scope>NUCLEOTIDE SEQUENCE [LARGE SCALE GENOMIC DNA]</scope>
    <source>
        <strain evidence="1 2">DSM 25897</strain>
    </source>
</reference>
<evidence type="ECO:0000313" key="2">
    <source>
        <dbReference type="Proteomes" id="UP000519004"/>
    </source>
</evidence>
<gene>
    <name evidence="1" type="ORF">HNQ58_000744</name>
</gene>
<comment type="caution">
    <text evidence="1">The sequence shown here is derived from an EMBL/GenBank/DDBJ whole genome shotgun (WGS) entry which is preliminary data.</text>
</comment>
<dbReference type="RefSeq" id="WP_281379554.1">
    <property type="nucleotide sequence ID" value="NZ_JACHHX010000004.1"/>
</dbReference>
<sequence length="41" mass="4482">MVHDAFRRAGFGRLLGQDIIGFARIDCARHEVALVEAAVAE</sequence>
<keyword evidence="1" id="KW-0808">Transferase</keyword>
<dbReference type="AlphaFoldDB" id="A0A7W8DD30"/>